<dbReference type="Pfam" id="PF09722">
    <property type="entry name" value="Xre_MbcA_ParS_C"/>
    <property type="match status" value="1"/>
</dbReference>
<dbReference type="AlphaFoldDB" id="A0A837NCQ1"/>
<dbReference type="EMBL" id="LHSG01000023">
    <property type="protein sequence ID" value="KPD20786.1"/>
    <property type="molecule type" value="Genomic_DNA"/>
</dbReference>
<name>A0A837NCQ1_9GAMM</name>
<sequence>MHHEHYIPKTAQQPLKLTLKQKLGLPEDYPAMGDAIVQGFTFGVVASLAHETELSETEILNALNLPDRNKVQKRKRRRFTRVESNRIYALIEAIEASESLFEGKVCAAINWLKKPCKRLGGRSPIENLNSFFEFQQVISVIHRLEYGVFN</sequence>
<dbReference type="InterPro" id="IPR011979">
    <property type="entry name" value="Antitox_Xre"/>
</dbReference>
<dbReference type="InterPro" id="IPR024467">
    <property type="entry name" value="Xre/MbcA/ParS-like_toxin-bd"/>
</dbReference>
<keyword evidence="3" id="KW-1185">Reference proteome</keyword>
<dbReference type="OrthoDB" id="8595277at2"/>
<dbReference type="RefSeq" id="WP_053954605.1">
    <property type="nucleotide sequence ID" value="NZ_FNCB01000024.1"/>
</dbReference>
<evidence type="ECO:0000259" key="1">
    <source>
        <dbReference type="Pfam" id="PF09722"/>
    </source>
</evidence>
<comment type="caution">
    <text evidence="2">The sequence shown here is derived from an EMBL/GenBank/DDBJ whole genome shotgun (WGS) entry which is preliminary data.</text>
</comment>
<feature type="domain" description="Antitoxin Xre/MbcA/ParS-like toxin-binding" evidence="1">
    <location>
        <begin position="98"/>
        <end position="147"/>
    </location>
</feature>
<proteinExistence type="predicted"/>
<accession>A0A837NCQ1</accession>
<reference evidence="2 3" key="1">
    <citation type="submission" date="2015-08" db="EMBL/GenBank/DDBJ databases">
        <title>Genome sequencing and assembly of the deep-sea bacterium Idiomarina zobellii.</title>
        <authorList>
            <person name="Mithoefer S.D."/>
            <person name="Rheaume B.A."/>
            <person name="MacLea K.S."/>
        </authorList>
    </citation>
    <scope>NUCLEOTIDE SEQUENCE [LARGE SCALE GENOMIC DNA]</scope>
    <source>
        <strain evidence="2 3">KMM 231</strain>
    </source>
</reference>
<dbReference type="Proteomes" id="UP000053030">
    <property type="component" value="Unassembled WGS sequence"/>
</dbReference>
<dbReference type="NCBIfam" id="TIGR02293">
    <property type="entry name" value="TAS_TIGR02293"/>
    <property type="match status" value="1"/>
</dbReference>
<evidence type="ECO:0000313" key="3">
    <source>
        <dbReference type="Proteomes" id="UP000053030"/>
    </source>
</evidence>
<evidence type="ECO:0000313" key="2">
    <source>
        <dbReference type="EMBL" id="KPD20786.1"/>
    </source>
</evidence>
<protein>
    <recommendedName>
        <fullName evidence="1">Antitoxin Xre/MbcA/ParS-like toxin-binding domain-containing protein</fullName>
    </recommendedName>
</protein>
<gene>
    <name evidence="2" type="ORF">AFK76_12390</name>
</gene>
<organism evidence="2 3">
    <name type="scientific">Idiomarina zobellii</name>
    <dbReference type="NCBI Taxonomy" id="86103"/>
    <lineage>
        <taxon>Bacteria</taxon>
        <taxon>Pseudomonadati</taxon>
        <taxon>Pseudomonadota</taxon>
        <taxon>Gammaproteobacteria</taxon>
        <taxon>Alteromonadales</taxon>
        <taxon>Idiomarinaceae</taxon>
        <taxon>Idiomarina</taxon>
    </lineage>
</organism>